<accession>A0A8H6HE49</accession>
<name>A0A8H6HE49_9AGAR</name>
<evidence type="ECO:0000313" key="2">
    <source>
        <dbReference type="Proteomes" id="UP000521943"/>
    </source>
</evidence>
<reference evidence="1 2" key="1">
    <citation type="submission" date="2020-07" db="EMBL/GenBank/DDBJ databases">
        <title>Comparative genomics of pyrophilous fungi reveals a link between fire events and developmental genes.</title>
        <authorList>
            <consortium name="DOE Joint Genome Institute"/>
            <person name="Steindorff A.S."/>
            <person name="Carver A."/>
            <person name="Calhoun S."/>
            <person name="Stillman K."/>
            <person name="Liu H."/>
            <person name="Lipzen A."/>
            <person name="Pangilinan J."/>
            <person name="Labutti K."/>
            <person name="Bruns T.D."/>
            <person name="Grigoriev I.V."/>
        </authorList>
    </citation>
    <scope>NUCLEOTIDE SEQUENCE [LARGE SCALE GENOMIC DNA]</scope>
    <source>
        <strain evidence="1 2">CBS 144469</strain>
    </source>
</reference>
<dbReference type="EMBL" id="JACGCI010000115">
    <property type="protein sequence ID" value="KAF6744730.1"/>
    <property type="molecule type" value="Genomic_DNA"/>
</dbReference>
<sequence length="880" mass="97091">MLGASWAQKSASSLRLARKIQPWRISNRHVALALPKLLLQEVNDHPISTGFTANTISRERSRAPRYSTAISSVADQAVALLKAKRVEEAAAVLSRFSEPEANEQVVVEVVERFMGSEAQWKDSDCLFTWFESFPDATTASSDVFHRILDSFLDHRGNDVALLRRLGVLCASKGYQDFVSIHVSPVILKHATPVEAADWEHQLSLSAATFKGLQSERVVLEEDDQDYEPPAPRAPTIIQLVEGTLPATLPTPSSEDQLVFEDLSDEYAVFTPPLESAGGMKRATDILVSLVRESKFSEAHALLQELDDLGTPLPPRPLFDALKSIAKTLHCPDAKLDADTKSRLRDWFADYLALIPPAHLSLRVYRLARTLLQSRQPDLALIEDTVMVMASKGYTKGTGRLVRFLCSHPNSGFDVHFVNKVEESLRKARGELDLAGEQELLSEFRGPAIQALGSTGRFDSAVQLLPDPSVSEARLDKSVYDVLLRQIIQAFPAGSEYESMVLCNIPPTLLDAKNPDLSSLPISIPDIEALEQAFAPGMPAPHPQAILQIIGDCISDGRTDDLTRVLIKAMSLGPLHISAFIQGEMLYYYRQDNYEAVVETIVDHCYLGGGLPRAVVYMFNGKEPRTKTHRFHDETVLDMGRNANKIWPTTSNCNLLWTTVISQAKLEPHITSLYNRLVHTIEGAYGLGPRTRWLGGVGLRRRVPNAAAFVPLIDKAIMKIGLKQGDEILRKIVGLGLKPTIAHLSVLMHGYARRNYWRRVLLVMSSLEANIGKGDRLKDGGARLPYGTPKNLNNMPIVPDVAFYVSIARGLMVAGNLEKAKLVARRASEKLGVEVQSDPYLEALVSDLEVRMGELTKHGKSQGVEVTVGNCKDQPTAAHTS</sequence>
<dbReference type="OrthoDB" id="185373at2759"/>
<organism evidence="1 2">
    <name type="scientific">Ephemerocybe angulata</name>
    <dbReference type="NCBI Taxonomy" id="980116"/>
    <lineage>
        <taxon>Eukaryota</taxon>
        <taxon>Fungi</taxon>
        <taxon>Dikarya</taxon>
        <taxon>Basidiomycota</taxon>
        <taxon>Agaricomycotina</taxon>
        <taxon>Agaricomycetes</taxon>
        <taxon>Agaricomycetidae</taxon>
        <taxon>Agaricales</taxon>
        <taxon>Agaricineae</taxon>
        <taxon>Psathyrellaceae</taxon>
        <taxon>Ephemerocybe</taxon>
    </lineage>
</organism>
<comment type="caution">
    <text evidence="1">The sequence shown here is derived from an EMBL/GenBank/DDBJ whole genome shotgun (WGS) entry which is preliminary data.</text>
</comment>
<dbReference type="AlphaFoldDB" id="A0A8H6HE49"/>
<dbReference type="Gene3D" id="1.25.40.10">
    <property type="entry name" value="Tetratricopeptide repeat domain"/>
    <property type="match status" value="1"/>
</dbReference>
<gene>
    <name evidence="1" type="ORF">DFP72DRAFT_927825</name>
</gene>
<proteinExistence type="predicted"/>
<protein>
    <submittedName>
        <fullName evidence="1">Uncharacterized protein</fullName>
    </submittedName>
</protein>
<dbReference type="Proteomes" id="UP000521943">
    <property type="component" value="Unassembled WGS sequence"/>
</dbReference>
<evidence type="ECO:0000313" key="1">
    <source>
        <dbReference type="EMBL" id="KAF6744730.1"/>
    </source>
</evidence>
<dbReference type="InterPro" id="IPR011990">
    <property type="entry name" value="TPR-like_helical_dom_sf"/>
</dbReference>
<keyword evidence="2" id="KW-1185">Reference proteome</keyword>